<feature type="signal peptide" evidence="2">
    <location>
        <begin position="1"/>
        <end position="28"/>
    </location>
</feature>
<organism evidence="3 4">
    <name type="scientific">Syncephalis pseudoplumigaleata</name>
    <dbReference type="NCBI Taxonomy" id="1712513"/>
    <lineage>
        <taxon>Eukaryota</taxon>
        <taxon>Fungi</taxon>
        <taxon>Fungi incertae sedis</taxon>
        <taxon>Zoopagomycota</taxon>
        <taxon>Zoopagomycotina</taxon>
        <taxon>Zoopagomycetes</taxon>
        <taxon>Zoopagales</taxon>
        <taxon>Piptocephalidaceae</taxon>
        <taxon>Syncephalis</taxon>
    </lineage>
</organism>
<evidence type="ECO:0000256" key="2">
    <source>
        <dbReference type="SAM" id="SignalP"/>
    </source>
</evidence>
<sequence length="251" mass="26240">MSAKLTILGSLLVLALILTILQQHTCHAAPILSSTAKSPTPATTTTTTTTTTTVIDKSKSSSSSNASGSGGVLRAFKKLLPSGLFKKSSSSKPSSSSSSTTTTTSVNSKPVTGSLLSGGGGKSADKKDKGSKPDAHGSSAALASALEEKKRSSKVEKASRALSKLLPTKPMPVKSPDELKNCRLVMETTYKKGATVDVKSRKLKMESDWEILPDGCRADATLDGEKVSVKCKRERVLTRWLSPDKTKASAA</sequence>
<feature type="region of interest" description="Disordered" evidence="1">
    <location>
        <begin position="85"/>
        <end position="178"/>
    </location>
</feature>
<evidence type="ECO:0000313" key="3">
    <source>
        <dbReference type="EMBL" id="RKP25437.1"/>
    </source>
</evidence>
<feature type="compositionally biased region" description="Low complexity" evidence="1">
    <location>
        <begin position="86"/>
        <end position="115"/>
    </location>
</feature>
<evidence type="ECO:0000256" key="1">
    <source>
        <dbReference type="SAM" id="MobiDB-lite"/>
    </source>
</evidence>
<feature type="chain" id="PRO_5020884562" evidence="2">
    <location>
        <begin position="29"/>
        <end position="251"/>
    </location>
</feature>
<feature type="compositionally biased region" description="Low complexity" evidence="1">
    <location>
        <begin position="33"/>
        <end position="67"/>
    </location>
</feature>
<evidence type="ECO:0000313" key="4">
    <source>
        <dbReference type="Proteomes" id="UP000278143"/>
    </source>
</evidence>
<keyword evidence="4" id="KW-1185">Reference proteome</keyword>
<dbReference type="EMBL" id="KZ989748">
    <property type="protein sequence ID" value="RKP25437.1"/>
    <property type="molecule type" value="Genomic_DNA"/>
</dbReference>
<feature type="region of interest" description="Disordered" evidence="1">
    <location>
        <begin position="33"/>
        <end position="70"/>
    </location>
</feature>
<name>A0A4P9YZ72_9FUNG</name>
<feature type="compositionally biased region" description="Basic and acidic residues" evidence="1">
    <location>
        <begin position="146"/>
        <end position="159"/>
    </location>
</feature>
<dbReference type="OrthoDB" id="10659539at2759"/>
<reference evidence="4" key="1">
    <citation type="journal article" date="2018" name="Nat. Microbiol.">
        <title>Leveraging single-cell genomics to expand the fungal tree of life.</title>
        <authorList>
            <person name="Ahrendt S.R."/>
            <person name="Quandt C.A."/>
            <person name="Ciobanu D."/>
            <person name="Clum A."/>
            <person name="Salamov A."/>
            <person name="Andreopoulos B."/>
            <person name="Cheng J.F."/>
            <person name="Woyke T."/>
            <person name="Pelin A."/>
            <person name="Henrissat B."/>
            <person name="Reynolds N.K."/>
            <person name="Benny G.L."/>
            <person name="Smith M.E."/>
            <person name="James T.Y."/>
            <person name="Grigoriev I.V."/>
        </authorList>
    </citation>
    <scope>NUCLEOTIDE SEQUENCE [LARGE SCALE GENOMIC DNA]</scope>
    <source>
        <strain evidence="4">Benny S71-1</strain>
    </source>
</reference>
<protein>
    <submittedName>
        <fullName evidence="3">Uncharacterized protein</fullName>
    </submittedName>
</protein>
<feature type="compositionally biased region" description="Basic and acidic residues" evidence="1">
    <location>
        <begin position="123"/>
        <end position="135"/>
    </location>
</feature>
<proteinExistence type="predicted"/>
<keyword evidence="2" id="KW-0732">Signal</keyword>
<dbReference type="AlphaFoldDB" id="A0A4P9YZ72"/>
<gene>
    <name evidence="3" type="ORF">SYNPS1DRAFT_28836</name>
</gene>
<dbReference type="Proteomes" id="UP000278143">
    <property type="component" value="Unassembled WGS sequence"/>
</dbReference>
<accession>A0A4P9YZ72</accession>